<proteinExistence type="predicted"/>
<sequence length="140" mass="15135">MGLFDWLFDSDTTVYTTQESTSLQQTNIEVNPSVGVHVGVDLDTEKLSEAIDAYAESQAQLAKLNIASSSVASEKEYLLGLANLELLSKQLQIESASVGVQAQSAVNTISWLNQFADKTVSVLSTLFMVGLIVYATKGKR</sequence>
<gene>
    <name evidence="1" type="ORF">MM415B03711_0013</name>
</gene>
<dbReference type="EMBL" id="MT143267">
    <property type="protein sequence ID" value="QJA94871.1"/>
    <property type="molecule type" value="Genomic_DNA"/>
</dbReference>
<reference evidence="1" key="1">
    <citation type="submission" date="2020-03" db="EMBL/GenBank/DDBJ databases">
        <title>The deep terrestrial virosphere.</title>
        <authorList>
            <person name="Holmfeldt K."/>
            <person name="Nilsson E."/>
            <person name="Simone D."/>
            <person name="Lopez-Fernandez M."/>
            <person name="Wu X."/>
            <person name="de Brujin I."/>
            <person name="Lundin D."/>
            <person name="Andersson A."/>
            <person name="Bertilsson S."/>
            <person name="Dopson M."/>
        </authorList>
    </citation>
    <scope>NUCLEOTIDE SEQUENCE</scope>
    <source>
        <strain evidence="1">MM415B03711</strain>
    </source>
</reference>
<accession>A0A6M3LP81</accession>
<dbReference type="AlphaFoldDB" id="A0A6M3LP81"/>
<name>A0A6M3LP81_9ZZZZ</name>
<evidence type="ECO:0000313" key="1">
    <source>
        <dbReference type="EMBL" id="QJA94871.1"/>
    </source>
</evidence>
<protein>
    <submittedName>
        <fullName evidence="1">Uncharacterized protein</fullName>
    </submittedName>
</protein>
<organism evidence="1">
    <name type="scientific">viral metagenome</name>
    <dbReference type="NCBI Taxonomy" id="1070528"/>
    <lineage>
        <taxon>unclassified sequences</taxon>
        <taxon>metagenomes</taxon>
        <taxon>organismal metagenomes</taxon>
    </lineage>
</organism>